<dbReference type="EC" id="3.5.1.1" evidence="2"/>
<comment type="caution">
    <text evidence="2">The sequence shown here is derived from an EMBL/GenBank/DDBJ whole genome shotgun (WGS) entry which is preliminary data.</text>
</comment>
<evidence type="ECO:0000313" key="2">
    <source>
        <dbReference type="EMBL" id="MFD3394401.1"/>
    </source>
</evidence>
<dbReference type="InterPro" id="IPR037152">
    <property type="entry name" value="L-asparaginase_N_sf"/>
</dbReference>
<dbReference type="InterPro" id="IPR027474">
    <property type="entry name" value="L-asparaginase_N"/>
</dbReference>
<dbReference type="InterPro" id="IPR006034">
    <property type="entry name" value="Asparaginase/glutaminase-like"/>
</dbReference>
<proteinExistence type="predicted"/>
<dbReference type="RefSeq" id="WP_377983283.1">
    <property type="nucleotide sequence ID" value="NZ_JBBKXZ010000002.1"/>
</dbReference>
<dbReference type="PANTHER" id="PTHR11707:SF28">
    <property type="entry name" value="60 KDA LYSOPHOSPHOLIPASE"/>
    <property type="match status" value="1"/>
</dbReference>
<name>A0ABW6DBW8_9BACT</name>
<organism evidence="2 3">
    <name type="scientific">Aquirufa avitistagni</name>
    <dbReference type="NCBI Taxonomy" id="3104728"/>
    <lineage>
        <taxon>Bacteria</taxon>
        <taxon>Pseudomonadati</taxon>
        <taxon>Bacteroidota</taxon>
        <taxon>Cytophagia</taxon>
        <taxon>Cytophagales</taxon>
        <taxon>Flectobacillaceae</taxon>
        <taxon>Aquirufa</taxon>
    </lineage>
</organism>
<feature type="domain" description="L-asparaginase N-terminal" evidence="1">
    <location>
        <begin position="2"/>
        <end position="152"/>
    </location>
</feature>
<dbReference type="PIRSF" id="PIRSF001220">
    <property type="entry name" value="L-ASNase_gatD"/>
    <property type="match status" value="1"/>
</dbReference>
<dbReference type="PANTHER" id="PTHR11707">
    <property type="entry name" value="L-ASPARAGINASE"/>
    <property type="match status" value="1"/>
</dbReference>
<keyword evidence="3" id="KW-1185">Reference proteome</keyword>
<gene>
    <name evidence="2" type="ORF">U0R10_07205</name>
</gene>
<accession>A0ABW6DBW8</accession>
<dbReference type="Gene3D" id="3.40.50.1170">
    <property type="entry name" value="L-asparaginase, N-terminal domain"/>
    <property type="match status" value="1"/>
</dbReference>
<dbReference type="Pfam" id="PF00710">
    <property type="entry name" value="Asparaginase"/>
    <property type="match status" value="1"/>
</dbReference>
<dbReference type="PROSITE" id="PS51732">
    <property type="entry name" value="ASN_GLN_ASE_3"/>
    <property type="match status" value="1"/>
</dbReference>
<dbReference type="EMBL" id="JBBKXZ010000002">
    <property type="protein sequence ID" value="MFD3394401.1"/>
    <property type="molecule type" value="Genomic_DNA"/>
</dbReference>
<dbReference type="PIRSF" id="PIRSF500176">
    <property type="entry name" value="L_ASNase"/>
    <property type="match status" value="1"/>
</dbReference>
<sequence>MIQVFITGGTFDKEYNELNGALYFKETHLQEMLEKGRSRLELQTETLFMKDSLEFTDLDREKIQAACAAATSNRILITHGTDTMTQTAEYLANRIQDKTIVLTGAMIPYKFGSSDGMFNLGSALAFVQLLPPGVYISMNGKIFPAGHVRKNLARGEFEAI</sequence>
<protein>
    <submittedName>
        <fullName evidence="2">Asparaginase domain-containing protein</fullName>
        <ecNumber evidence="2">3.5.1.1</ecNumber>
    </submittedName>
</protein>
<evidence type="ECO:0000259" key="1">
    <source>
        <dbReference type="Pfam" id="PF00710"/>
    </source>
</evidence>
<dbReference type="GO" id="GO:0004067">
    <property type="term" value="F:asparaginase activity"/>
    <property type="evidence" value="ECO:0007669"/>
    <property type="project" value="UniProtKB-EC"/>
</dbReference>
<keyword evidence="2" id="KW-0378">Hydrolase</keyword>
<dbReference type="SUPFAM" id="SSF53774">
    <property type="entry name" value="Glutaminase/Asparaginase"/>
    <property type="match status" value="1"/>
</dbReference>
<evidence type="ECO:0000313" key="3">
    <source>
        <dbReference type="Proteomes" id="UP001598138"/>
    </source>
</evidence>
<dbReference type="Proteomes" id="UP001598138">
    <property type="component" value="Unassembled WGS sequence"/>
</dbReference>
<reference evidence="2 3" key="1">
    <citation type="submission" date="2024-03" db="EMBL/GenBank/DDBJ databases">
        <title>Aquirufa genome sequencing.</title>
        <authorList>
            <person name="Pitt A."/>
            <person name="Hahn M.W."/>
        </authorList>
    </citation>
    <scope>NUCLEOTIDE SEQUENCE [LARGE SCALE GENOMIC DNA]</scope>
    <source>
        <strain evidence="2 3">OSTEICH-129V</strain>
    </source>
</reference>
<dbReference type="InterPro" id="IPR036152">
    <property type="entry name" value="Asp/glu_Ase-like_sf"/>
</dbReference>
<dbReference type="PRINTS" id="PR00139">
    <property type="entry name" value="ASNGLNASE"/>
</dbReference>